<feature type="domain" description="Nicotinate/nicotinamide phosphoribosyltransferase" evidence="10">
    <location>
        <begin position="151"/>
        <end position="292"/>
    </location>
</feature>
<dbReference type="GO" id="GO:0005829">
    <property type="term" value="C:cytosol"/>
    <property type="evidence" value="ECO:0007669"/>
    <property type="project" value="TreeGrafter"/>
</dbReference>
<name>A0A0U4NE04_9BACL</name>
<organism evidence="13 14">
    <name type="scientific">Aneurinibacillus soli</name>
    <dbReference type="NCBI Taxonomy" id="1500254"/>
    <lineage>
        <taxon>Bacteria</taxon>
        <taxon>Bacillati</taxon>
        <taxon>Bacillota</taxon>
        <taxon>Bacilli</taxon>
        <taxon>Bacillales</taxon>
        <taxon>Paenibacillaceae</taxon>
        <taxon>Aneurinibacillus group</taxon>
        <taxon>Aneurinibacillus</taxon>
    </lineage>
</organism>
<evidence type="ECO:0000313" key="14">
    <source>
        <dbReference type="Proteomes" id="UP000217696"/>
    </source>
</evidence>
<dbReference type="PANTHER" id="PTHR11098">
    <property type="entry name" value="NICOTINATE PHOSPHORIBOSYLTRANSFERASE"/>
    <property type="match status" value="1"/>
</dbReference>
<comment type="function">
    <text evidence="9">Catalyzes the first step in the biosynthesis of NAD from nicotinic acid, the ATP-dependent synthesis of beta-nicotinate D-ribonucleotide from nicotinate and 5-phospho-D-ribose 1-phosphate.</text>
</comment>
<dbReference type="PIRSF" id="PIRSF000484">
    <property type="entry name" value="NAPRT"/>
    <property type="match status" value="1"/>
</dbReference>
<evidence type="ECO:0000256" key="5">
    <source>
        <dbReference type="ARBA" id="ARBA00022598"/>
    </source>
</evidence>
<evidence type="ECO:0000256" key="1">
    <source>
        <dbReference type="ARBA" id="ARBA00004952"/>
    </source>
</evidence>
<dbReference type="InterPro" id="IPR013785">
    <property type="entry name" value="Aldolase_TIM"/>
</dbReference>
<dbReference type="EMBL" id="AP017312">
    <property type="protein sequence ID" value="BAU27140.1"/>
    <property type="molecule type" value="Genomic_DNA"/>
</dbReference>
<protein>
    <recommendedName>
        <fullName evidence="3 9">Nicotinate phosphoribosyltransferase</fullName>
        <ecNumber evidence="3 9">6.3.4.21</ecNumber>
    </recommendedName>
</protein>
<comment type="pathway">
    <text evidence="1 9">Cofactor biosynthesis; NAD(+) biosynthesis; nicotinate D-ribonucleotide from nicotinate: step 1/1.</text>
</comment>
<dbReference type="InterPro" id="IPR036068">
    <property type="entry name" value="Nicotinate_pribotase-like_C"/>
</dbReference>
<dbReference type="InterPro" id="IPR040727">
    <property type="entry name" value="NAPRTase_N"/>
</dbReference>
<dbReference type="Pfam" id="PF04095">
    <property type="entry name" value="NAPRTase"/>
    <property type="match status" value="1"/>
</dbReference>
<dbReference type="KEGG" id="asoc:CB4_01309"/>
<keyword evidence="4" id="KW-0597">Phosphoprotein</keyword>
<keyword evidence="13" id="KW-0328">Glycosyltransferase</keyword>
<dbReference type="EC" id="6.3.4.21" evidence="3 9"/>
<dbReference type="NCBIfam" id="NF009131">
    <property type="entry name" value="PRK12484.1"/>
    <property type="match status" value="1"/>
</dbReference>
<feature type="domain" description="Nicotinate phosphoribosyltransferase N-terminal" evidence="11">
    <location>
        <begin position="5"/>
        <end position="129"/>
    </location>
</feature>
<dbReference type="CDD" id="cd01570">
    <property type="entry name" value="NAPRTase_A"/>
    <property type="match status" value="1"/>
</dbReference>
<dbReference type="Pfam" id="PF17956">
    <property type="entry name" value="NAPRTase_C"/>
    <property type="match status" value="1"/>
</dbReference>
<dbReference type="InterPro" id="IPR041525">
    <property type="entry name" value="N/Namide_PRibTrfase"/>
</dbReference>
<keyword evidence="6 9" id="KW-0662">Pyridine nucleotide biosynthesis</keyword>
<evidence type="ECO:0000256" key="6">
    <source>
        <dbReference type="ARBA" id="ARBA00022642"/>
    </source>
</evidence>
<dbReference type="UniPathway" id="UPA00253">
    <property type="reaction ID" value="UER00457"/>
</dbReference>
<dbReference type="Gene3D" id="3.20.20.70">
    <property type="entry name" value="Aldolase class I"/>
    <property type="match status" value="1"/>
</dbReference>
<keyword evidence="14" id="KW-1185">Reference proteome</keyword>
<dbReference type="Proteomes" id="UP000217696">
    <property type="component" value="Chromosome"/>
</dbReference>
<evidence type="ECO:0000256" key="7">
    <source>
        <dbReference type="ARBA" id="ARBA00022679"/>
    </source>
</evidence>
<proteinExistence type="inferred from homology"/>
<dbReference type="GO" id="GO:0034355">
    <property type="term" value="P:NAD+ biosynthetic process via the salvage pathway"/>
    <property type="evidence" value="ECO:0007669"/>
    <property type="project" value="TreeGrafter"/>
</dbReference>
<evidence type="ECO:0000256" key="3">
    <source>
        <dbReference type="ARBA" id="ARBA00013236"/>
    </source>
</evidence>
<evidence type="ECO:0000256" key="8">
    <source>
        <dbReference type="ARBA" id="ARBA00048668"/>
    </source>
</evidence>
<evidence type="ECO:0000259" key="10">
    <source>
        <dbReference type="Pfam" id="PF04095"/>
    </source>
</evidence>
<dbReference type="SUPFAM" id="SSF51690">
    <property type="entry name" value="Nicotinate/Quinolinate PRTase C-terminal domain-like"/>
    <property type="match status" value="1"/>
</dbReference>
<dbReference type="NCBIfam" id="TIGR01513">
    <property type="entry name" value="NAPRTase_put"/>
    <property type="match status" value="1"/>
</dbReference>
<evidence type="ECO:0000256" key="2">
    <source>
        <dbReference type="ARBA" id="ARBA00010897"/>
    </source>
</evidence>
<dbReference type="GO" id="GO:0047280">
    <property type="term" value="F:nicotinamide phosphoribosyltransferase activity"/>
    <property type="evidence" value="ECO:0007669"/>
    <property type="project" value="UniProtKB-ARBA"/>
</dbReference>
<feature type="domain" description="Nicotinate phosphoribosyltransferase C-terminal" evidence="12">
    <location>
        <begin position="357"/>
        <end position="464"/>
    </location>
</feature>
<evidence type="ECO:0000256" key="9">
    <source>
        <dbReference type="RuleBase" id="RU365100"/>
    </source>
</evidence>
<comment type="catalytic activity">
    <reaction evidence="8 9">
        <text>5-phospho-alpha-D-ribose 1-diphosphate + nicotinate + ATP + H2O = nicotinate beta-D-ribonucleotide + ADP + phosphate + diphosphate</text>
        <dbReference type="Rhea" id="RHEA:36163"/>
        <dbReference type="ChEBI" id="CHEBI:15377"/>
        <dbReference type="ChEBI" id="CHEBI:30616"/>
        <dbReference type="ChEBI" id="CHEBI:32544"/>
        <dbReference type="ChEBI" id="CHEBI:33019"/>
        <dbReference type="ChEBI" id="CHEBI:43474"/>
        <dbReference type="ChEBI" id="CHEBI:57502"/>
        <dbReference type="ChEBI" id="CHEBI:58017"/>
        <dbReference type="ChEBI" id="CHEBI:456216"/>
        <dbReference type="EC" id="6.3.4.21"/>
    </reaction>
</comment>
<dbReference type="Gene3D" id="3.20.140.10">
    <property type="entry name" value="nicotinate phosphoribosyltransferase"/>
    <property type="match status" value="1"/>
</dbReference>
<evidence type="ECO:0000259" key="11">
    <source>
        <dbReference type="Pfam" id="PF17767"/>
    </source>
</evidence>
<reference evidence="13 14" key="1">
    <citation type="submission" date="2015-12" db="EMBL/GenBank/DDBJ databases">
        <title>Genome sequence of Aneurinibacillus soli.</title>
        <authorList>
            <person name="Lee J.S."/>
            <person name="Lee K.C."/>
            <person name="Kim K.K."/>
            <person name="Lee B.W."/>
        </authorList>
    </citation>
    <scope>NUCLEOTIDE SEQUENCE [LARGE SCALE GENOMIC DNA]</scope>
    <source>
        <strain evidence="13 14">CB4</strain>
    </source>
</reference>
<dbReference type="RefSeq" id="WP_096464243.1">
    <property type="nucleotide sequence ID" value="NZ_AP017312.1"/>
</dbReference>
<evidence type="ECO:0000256" key="4">
    <source>
        <dbReference type="ARBA" id="ARBA00022553"/>
    </source>
</evidence>
<dbReference type="InterPro" id="IPR041619">
    <property type="entry name" value="NAPRTase_C"/>
</dbReference>
<dbReference type="InterPro" id="IPR006405">
    <property type="entry name" value="Nic_PRibTrfase_pncB"/>
</dbReference>
<keyword evidence="5 9" id="KW-0436">Ligase</keyword>
<evidence type="ECO:0000259" key="12">
    <source>
        <dbReference type="Pfam" id="PF17956"/>
    </source>
</evidence>
<accession>A0A0U4NE04</accession>
<comment type="similarity">
    <text evidence="2 9">Belongs to the NAPRTase family.</text>
</comment>
<dbReference type="FunFam" id="3.20.20.70:FF:000076">
    <property type="entry name" value="Nicotinate phosphoribosyltransferase"/>
    <property type="match status" value="1"/>
</dbReference>
<dbReference type="PANTHER" id="PTHR11098:SF1">
    <property type="entry name" value="NICOTINATE PHOSPHORIBOSYLTRANSFERASE"/>
    <property type="match status" value="1"/>
</dbReference>
<comment type="PTM">
    <text evidence="9">Transiently phosphorylated on a His residue during the reaction cycle. Phosphorylation strongly increases the affinity for substrates and increases the rate of nicotinate D-ribonucleotide production. Dephosphorylation regenerates the low-affinity form of the enzyme, leading to product release.</text>
</comment>
<dbReference type="OrthoDB" id="9770610at2"/>
<dbReference type="NCBIfam" id="NF006695">
    <property type="entry name" value="PRK09243.1-2"/>
    <property type="match status" value="1"/>
</dbReference>
<dbReference type="InterPro" id="IPR007229">
    <property type="entry name" value="Nic_PRibTrfase-Fam"/>
</dbReference>
<dbReference type="SUPFAM" id="SSF54675">
    <property type="entry name" value="Nicotinate/Quinolinate PRTase N-terminal domain-like"/>
    <property type="match status" value="1"/>
</dbReference>
<dbReference type="Pfam" id="PF17767">
    <property type="entry name" value="NAPRTase_N"/>
    <property type="match status" value="1"/>
</dbReference>
<evidence type="ECO:0000313" key="13">
    <source>
        <dbReference type="EMBL" id="BAU27140.1"/>
    </source>
</evidence>
<gene>
    <name evidence="13" type="primary">pncB2</name>
    <name evidence="13" type="ORF">CB4_01309</name>
</gene>
<sequence length="474" mass="52779">MNQTMSTDLYQINMMYAYYKRGMANTRVVFDMFFRKPPCGNGYALFAGLEQALHFIENIKFTEEDLDYFRSLYPYEEAFLERLANMTFTGNVAAVREGTVVFADEPLVRVEAPVMEAQLIETALLAMINHQTLIATKAARIVRAAGDDPVLEFGLRRAQGTEAAYYGARAAYIGGIAATSNVMAGRDFGIPVKGTHAHSFVQLFEDEKEAFITYNAAFPDETTLLVDTYDVLGVGVPHAIEVGLELKKQGKKLVGIRIDSGDLAYLSKEARKQLDAAGLTDVAIVASSDLDEMLIRDLKTQGARVDVWAVGTNLIVSNGCPALGGVYKLAAVQENGEWTPRLKISENPAKITTPGYKRLVRFYDEQSGQALGDLVTFAEEEIPGDTITLFDPLFPHKRKTIRGYRMEELLVPVIENGRRIGNPVSLEDSRAHACEQLSHFSDEVKRLINPHGYHVDLSQKLWDSKQELLHRSRL</sequence>
<dbReference type="GO" id="GO:0004516">
    <property type="term" value="F:nicotinate phosphoribosyltransferase activity"/>
    <property type="evidence" value="ECO:0007669"/>
    <property type="project" value="UniProtKB-UniRule"/>
</dbReference>
<keyword evidence="7 9" id="KW-0808">Transferase</keyword>
<dbReference type="AlphaFoldDB" id="A0A0U4NE04"/>